<dbReference type="PANTHER" id="PTHR33608">
    <property type="entry name" value="BLL2464 PROTEIN"/>
    <property type="match status" value="1"/>
</dbReference>
<dbReference type="PANTHER" id="PTHR33608:SF7">
    <property type="entry name" value="DUF58 DOMAIN-CONTAINING PROTEIN"/>
    <property type="match status" value="1"/>
</dbReference>
<protein>
    <recommendedName>
        <fullName evidence="1">DUF58 domain-containing protein</fullName>
    </recommendedName>
</protein>
<sequence>MGENTLLDAGLLGRLENYRLVRQRPVPGAHPGPRRSLRKGGAVEFADYREYTAGDEPRRVDWKAYARLGRLYVKEFQDERQDSVLFLIDTSASMDWGDGDEHKGRYALRLAAGLGTCVLAGNDRLAIVAGAVSAAEPGNPAGVNRGGQSGVQAIDPLNGRRSLPRLWNRLGEISFGGGTDLPGCLQAGLQVLSGAAGLYVFSDLWDPQGVEDMLRLAAGRGMAVTLMHILAPGELNPPGEGEWTLVDAETGARVDVSFTPAAMQDYARRLGEFFRQLDHSCRRWGARRLLLDTGAPFAQTLLHTLPRLGVLKTY</sequence>
<dbReference type="InterPro" id="IPR002881">
    <property type="entry name" value="DUF58"/>
</dbReference>
<dbReference type="AlphaFoldDB" id="A0A1I6E9H5"/>
<accession>A0A1I6E9H5</accession>
<dbReference type="Gene3D" id="3.40.50.410">
    <property type="entry name" value="von Willebrand factor, type A domain"/>
    <property type="match status" value="1"/>
</dbReference>
<evidence type="ECO:0000313" key="2">
    <source>
        <dbReference type="EMBL" id="SFR14379.1"/>
    </source>
</evidence>
<evidence type="ECO:0000259" key="1">
    <source>
        <dbReference type="Pfam" id="PF01882"/>
    </source>
</evidence>
<evidence type="ECO:0000313" key="3">
    <source>
        <dbReference type="Proteomes" id="UP000199584"/>
    </source>
</evidence>
<gene>
    <name evidence="2" type="ORF">SAMN05660706_13111</name>
</gene>
<name>A0A1I6E9H5_9FIRM</name>
<dbReference type="CDD" id="cd00198">
    <property type="entry name" value="vWFA"/>
    <property type="match status" value="1"/>
</dbReference>
<organism evidence="2 3">
    <name type="scientific">Desulfoscipio geothermicus DSM 3669</name>
    <dbReference type="NCBI Taxonomy" id="1121426"/>
    <lineage>
        <taxon>Bacteria</taxon>
        <taxon>Bacillati</taxon>
        <taxon>Bacillota</taxon>
        <taxon>Clostridia</taxon>
        <taxon>Eubacteriales</taxon>
        <taxon>Desulfallaceae</taxon>
        <taxon>Desulfoscipio</taxon>
    </lineage>
</organism>
<dbReference type="Proteomes" id="UP000199584">
    <property type="component" value="Unassembled WGS sequence"/>
</dbReference>
<feature type="domain" description="DUF58" evidence="1">
    <location>
        <begin position="47"/>
        <end position="268"/>
    </location>
</feature>
<dbReference type="RefSeq" id="WP_165608373.1">
    <property type="nucleotide sequence ID" value="NZ_FOYM01000031.1"/>
</dbReference>
<dbReference type="STRING" id="39060.SAMN05660706_13111"/>
<keyword evidence="3" id="KW-1185">Reference proteome</keyword>
<dbReference type="InterPro" id="IPR036465">
    <property type="entry name" value="vWFA_dom_sf"/>
</dbReference>
<reference evidence="3" key="1">
    <citation type="submission" date="2016-10" db="EMBL/GenBank/DDBJ databases">
        <authorList>
            <person name="Varghese N."/>
            <person name="Submissions S."/>
        </authorList>
    </citation>
    <scope>NUCLEOTIDE SEQUENCE [LARGE SCALE GENOMIC DNA]</scope>
    <source>
        <strain evidence="3">DSM 3669</strain>
    </source>
</reference>
<dbReference type="Pfam" id="PF01882">
    <property type="entry name" value="DUF58"/>
    <property type="match status" value="1"/>
</dbReference>
<dbReference type="EMBL" id="FOYM01000031">
    <property type="protein sequence ID" value="SFR14379.1"/>
    <property type="molecule type" value="Genomic_DNA"/>
</dbReference>
<dbReference type="SUPFAM" id="SSF53300">
    <property type="entry name" value="vWA-like"/>
    <property type="match status" value="1"/>
</dbReference>
<proteinExistence type="predicted"/>